<evidence type="ECO:0000313" key="2">
    <source>
        <dbReference type="Proteomes" id="UP001055072"/>
    </source>
</evidence>
<name>A0ACB8U454_9APHY</name>
<dbReference type="Proteomes" id="UP001055072">
    <property type="component" value="Unassembled WGS sequence"/>
</dbReference>
<proteinExistence type="predicted"/>
<organism evidence="1 2">
    <name type="scientific">Irpex rosettiformis</name>
    <dbReference type="NCBI Taxonomy" id="378272"/>
    <lineage>
        <taxon>Eukaryota</taxon>
        <taxon>Fungi</taxon>
        <taxon>Dikarya</taxon>
        <taxon>Basidiomycota</taxon>
        <taxon>Agaricomycotina</taxon>
        <taxon>Agaricomycetes</taxon>
        <taxon>Polyporales</taxon>
        <taxon>Irpicaceae</taxon>
        <taxon>Irpex</taxon>
    </lineage>
</organism>
<sequence>MASLPSMNIEPLVGPCFIIIWLSFILYGLVLAQVYFYFTTYEDHVLLKLAVALLCTMETLQVAACIHFVYTYLIVFFGNAGGLDIILWSIILAIFLEVFINILVQSFYITRIWRLYRNVPLLIYLLSLLVVCTVLGFRACALPALQGTWQATQASPPYQRDVIASLSLRVLFDASITLILTWIMSRQLSFAHKRSIKKIVHSLMFYGLGVGGVTTITTTITLILLLTSSTPLNYGGMIIVMSKVYANSMMALLNIRKGIKNKAFSDDRFTLELTNVPRHGGDLVQQAVRAVLQW</sequence>
<evidence type="ECO:0000313" key="1">
    <source>
        <dbReference type="EMBL" id="KAI0089015.1"/>
    </source>
</evidence>
<keyword evidence="2" id="KW-1185">Reference proteome</keyword>
<comment type="caution">
    <text evidence="1">The sequence shown here is derived from an EMBL/GenBank/DDBJ whole genome shotgun (WGS) entry which is preliminary data.</text>
</comment>
<reference evidence="1" key="1">
    <citation type="journal article" date="2021" name="Environ. Microbiol.">
        <title>Gene family expansions and transcriptome signatures uncover fungal adaptations to wood decay.</title>
        <authorList>
            <person name="Hage H."/>
            <person name="Miyauchi S."/>
            <person name="Viragh M."/>
            <person name="Drula E."/>
            <person name="Min B."/>
            <person name="Chaduli D."/>
            <person name="Navarro D."/>
            <person name="Favel A."/>
            <person name="Norest M."/>
            <person name="Lesage-Meessen L."/>
            <person name="Balint B."/>
            <person name="Merenyi Z."/>
            <person name="de Eugenio L."/>
            <person name="Morin E."/>
            <person name="Martinez A.T."/>
            <person name="Baldrian P."/>
            <person name="Stursova M."/>
            <person name="Martinez M.J."/>
            <person name="Novotny C."/>
            <person name="Magnuson J.K."/>
            <person name="Spatafora J.W."/>
            <person name="Maurice S."/>
            <person name="Pangilinan J."/>
            <person name="Andreopoulos W."/>
            <person name="LaButti K."/>
            <person name="Hundley H."/>
            <person name="Na H."/>
            <person name="Kuo A."/>
            <person name="Barry K."/>
            <person name="Lipzen A."/>
            <person name="Henrissat B."/>
            <person name="Riley R."/>
            <person name="Ahrendt S."/>
            <person name="Nagy L.G."/>
            <person name="Grigoriev I.V."/>
            <person name="Martin F."/>
            <person name="Rosso M.N."/>
        </authorList>
    </citation>
    <scope>NUCLEOTIDE SEQUENCE</scope>
    <source>
        <strain evidence="1">CBS 384.51</strain>
    </source>
</reference>
<gene>
    <name evidence="1" type="ORF">BDY19DRAFT_163369</name>
</gene>
<protein>
    <submittedName>
        <fullName evidence="1">Uncharacterized protein</fullName>
    </submittedName>
</protein>
<accession>A0ACB8U454</accession>
<dbReference type="EMBL" id="MU274912">
    <property type="protein sequence ID" value="KAI0089015.1"/>
    <property type="molecule type" value="Genomic_DNA"/>
</dbReference>